<name>A0A7C9ACI7_OPUST</name>
<organism evidence="1">
    <name type="scientific">Opuntia streptacantha</name>
    <name type="common">Prickly pear cactus</name>
    <name type="synonym">Opuntia cardona</name>
    <dbReference type="NCBI Taxonomy" id="393608"/>
    <lineage>
        <taxon>Eukaryota</taxon>
        <taxon>Viridiplantae</taxon>
        <taxon>Streptophyta</taxon>
        <taxon>Embryophyta</taxon>
        <taxon>Tracheophyta</taxon>
        <taxon>Spermatophyta</taxon>
        <taxon>Magnoliopsida</taxon>
        <taxon>eudicotyledons</taxon>
        <taxon>Gunneridae</taxon>
        <taxon>Pentapetalae</taxon>
        <taxon>Caryophyllales</taxon>
        <taxon>Cactineae</taxon>
        <taxon>Cactaceae</taxon>
        <taxon>Opuntioideae</taxon>
        <taxon>Opuntia</taxon>
    </lineage>
</organism>
<proteinExistence type="predicted"/>
<reference evidence="1" key="2">
    <citation type="submission" date="2020-07" db="EMBL/GenBank/DDBJ databases">
        <authorList>
            <person name="Vera ALvarez R."/>
            <person name="Arias-Moreno D.M."/>
            <person name="Jimenez-Jacinto V."/>
            <person name="Jimenez-Bremont J.F."/>
            <person name="Swaminathan K."/>
            <person name="Moose S.P."/>
            <person name="Guerrero-Gonzalez M.L."/>
            <person name="Marino-Ramirez L."/>
            <person name="Landsman D."/>
            <person name="Rodriguez-Kessler M."/>
            <person name="Delgado-Sanchez P."/>
        </authorList>
    </citation>
    <scope>NUCLEOTIDE SEQUENCE</scope>
    <source>
        <tissue evidence="1">Cladode</tissue>
    </source>
</reference>
<accession>A0A7C9ACI7</accession>
<dbReference type="EMBL" id="GISG01215558">
    <property type="protein sequence ID" value="MBA4662335.1"/>
    <property type="molecule type" value="Transcribed_RNA"/>
</dbReference>
<reference evidence="1" key="1">
    <citation type="journal article" date="2013" name="J. Plant Res.">
        <title>Effect of fungi and light on seed germination of three Opuntia species from semiarid lands of central Mexico.</title>
        <authorList>
            <person name="Delgado-Sanchez P."/>
            <person name="Jimenez-Bremont J.F."/>
            <person name="Guerrero-Gonzalez Mde L."/>
            <person name="Flores J."/>
        </authorList>
    </citation>
    <scope>NUCLEOTIDE SEQUENCE</scope>
    <source>
        <tissue evidence="1">Cladode</tissue>
    </source>
</reference>
<dbReference type="AlphaFoldDB" id="A0A7C9ACI7"/>
<evidence type="ECO:0000313" key="1">
    <source>
        <dbReference type="EMBL" id="MBA4662335.1"/>
    </source>
</evidence>
<protein>
    <submittedName>
        <fullName evidence="1">Uncharacterized protein</fullName>
    </submittedName>
</protein>
<dbReference type="EMBL" id="GISG01215557">
    <property type="protein sequence ID" value="MBA4662334.1"/>
    <property type="molecule type" value="Transcribed_RNA"/>
</dbReference>
<sequence>MANIFLVYSFNNRIAQDRIVSSSCNKNSQLLYKWSPFLNVQTSFISSKSSYRRRKILLTLGNSITSPIIGKSFAFDHKWITKKLPSPLSTFKIIYLHKLRQRDPVVRKVYFLKIFILYYPNCRCFRLAINSFPFKLIKGGSIHMLNLHSQNSTSLCKFLNSGTIIKAPNHVIMS</sequence>